<comment type="subcellular location">
    <subcellularLocation>
        <location evidence="1">Membrane</location>
        <topology evidence="1">Multi-pass membrane protein</topology>
    </subcellularLocation>
</comment>
<dbReference type="PIRSF" id="PIRSF000847">
    <property type="entry name" value="Phos_ph_gly_syn"/>
    <property type="match status" value="1"/>
</dbReference>
<dbReference type="InterPro" id="IPR048254">
    <property type="entry name" value="CDP_ALCOHOL_P_TRANSF_CS"/>
</dbReference>
<keyword evidence="8 11" id="KW-0472">Membrane</keyword>
<keyword evidence="3" id="KW-0444">Lipid biosynthesis</keyword>
<dbReference type="AlphaFoldDB" id="A0A6J6UQW4"/>
<gene>
    <name evidence="12" type="ORF">UFOPK2852_00848</name>
</gene>
<keyword evidence="4" id="KW-0808">Transferase</keyword>
<dbReference type="GO" id="GO:0046474">
    <property type="term" value="P:glycerophospholipid biosynthetic process"/>
    <property type="evidence" value="ECO:0007669"/>
    <property type="project" value="TreeGrafter"/>
</dbReference>
<evidence type="ECO:0000313" key="12">
    <source>
        <dbReference type="EMBL" id="CAB4762172.1"/>
    </source>
</evidence>
<evidence type="ECO:0000256" key="9">
    <source>
        <dbReference type="ARBA" id="ARBA00023209"/>
    </source>
</evidence>
<keyword evidence="7" id="KW-0443">Lipid metabolism</keyword>
<dbReference type="InterPro" id="IPR043130">
    <property type="entry name" value="CDP-OH_PTrfase_TM_dom"/>
</dbReference>
<evidence type="ECO:0000256" key="4">
    <source>
        <dbReference type="ARBA" id="ARBA00022679"/>
    </source>
</evidence>
<proteinExistence type="inferred from homology"/>
<dbReference type="Gene3D" id="1.20.120.1760">
    <property type="match status" value="1"/>
</dbReference>
<evidence type="ECO:0000256" key="11">
    <source>
        <dbReference type="SAM" id="Phobius"/>
    </source>
</evidence>
<keyword evidence="6 11" id="KW-1133">Transmembrane helix</keyword>
<accession>A0A6J6UQW4</accession>
<dbReference type="NCBIfam" id="TIGR00560">
    <property type="entry name" value="pgsA"/>
    <property type="match status" value="1"/>
</dbReference>
<organism evidence="12">
    <name type="scientific">freshwater metagenome</name>
    <dbReference type="NCBI Taxonomy" id="449393"/>
    <lineage>
        <taxon>unclassified sequences</taxon>
        <taxon>metagenomes</taxon>
        <taxon>ecological metagenomes</taxon>
    </lineage>
</organism>
<evidence type="ECO:0000256" key="3">
    <source>
        <dbReference type="ARBA" id="ARBA00022516"/>
    </source>
</evidence>
<protein>
    <submittedName>
        <fullName evidence="12">Unannotated protein</fullName>
    </submittedName>
</protein>
<keyword evidence="10" id="KW-1208">Phospholipid metabolism</keyword>
<feature type="transmembrane region" description="Helical" evidence="11">
    <location>
        <begin position="6"/>
        <end position="26"/>
    </location>
</feature>
<sequence length="177" mass="19695">MKHPNLPNSLTISRLIAVPFCCYALFKNGGDDSFWRIIAWTGFFLVGLTDFFDGKIARSRKQITSFGTFLDPVADKIAIGAAMVGLSMQGKLWWWVTILILVREISVTILRLTVIRDGVIPASKGGKLKAAFQGFGVGFYILPLPTWLSIPRDAFMAVAIILTITTGYDYFKKVLQK</sequence>
<feature type="transmembrane region" description="Helical" evidence="11">
    <location>
        <begin position="154"/>
        <end position="171"/>
    </location>
</feature>
<feature type="transmembrane region" description="Helical" evidence="11">
    <location>
        <begin position="130"/>
        <end position="148"/>
    </location>
</feature>
<keyword evidence="9" id="KW-0594">Phospholipid biosynthesis</keyword>
<dbReference type="PANTHER" id="PTHR14269:SF52">
    <property type="entry name" value="PHOSPHATIDYLGLYCEROPHOSPHATE SYNTHASE-RELATED"/>
    <property type="match status" value="1"/>
</dbReference>
<dbReference type="EMBL" id="CAEZZJ010000108">
    <property type="protein sequence ID" value="CAB4762172.1"/>
    <property type="molecule type" value="Genomic_DNA"/>
</dbReference>
<dbReference type="Pfam" id="PF01066">
    <property type="entry name" value="CDP-OH_P_transf"/>
    <property type="match status" value="1"/>
</dbReference>
<dbReference type="PANTHER" id="PTHR14269">
    <property type="entry name" value="CDP-DIACYLGLYCEROL--GLYCEROL-3-PHOSPHATE 3-PHOSPHATIDYLTRANSFERASE-RELATED"/>
    <property type="match status" value="1"/>
</dbReference>
<feature type="transmembrane region" description="Helical" evidence="11">
    <location>
        <begin position="33"/>
        <end position="52"/>
    </location>
</feature>
<evidence type="ECO:0000256" key="8">
    <source>
        <dbReference type="ARBA" id="ARBA00023136"/>
    </source>
</evidence>
<dbReference type="InterPro" id="IPR050324">
    <property type="entry name" value="CDP-alcohol_PTase-I"/>
</dbReference>
<feature type="transmembrane region" description="Helical" evidence="11">
    <location>
        <begin position="92"/>
        <end position="110"/>
    </location>
</feature>
<dbReference type="GO" id="GO:0008444">
    <property type="term" value="F:CDP-diacylglycerol-glycerol-3-phosphate 3-phosphatidyltransferase activity"/>
    <property type="evidence" value="ECO:0007669"/>
    <property type="project" value="InterPro"/>
</dbReference>
<keyword evidence="5 11" id="KW-0812">Transmembrane</keyword>
<dbReference type="PROSITE" id="PS00379">
    <property type="entry name" value="CDP_ALCOHOL_P_TRANSF"/>
    <property type="match status" value="1"/>
</dbReference>
<dbReference type="GO" id="GO:0016020">
    <property type="term" value="C:membrane"/>
    <property type="evidence" value="ECO:0007669"/>
    <property type="project" value="UniProtKB-SubCell"/>
</dbReference>
<evidence type="ECO:0000256" key="7">
    <source>
        <dbReference type="ARBA" id="ARBA00023098"/>
    </source>
</evidence>
<evidence type="ECO:0000256" key="5">
    <source>
        <dbReference type="ARBA" id="ARBA00022692"/>
    </source>
</evidence>
<name>A0A6J6UQW4_9ZZZZ</name>
<evidence type="ECO:0000256" key="10">
    <source>
        <dbReference type="ARBA" id="ARBA00023264"/>
    </source>
</evidence>
<evidence type="ECO:0000256" key="1">
    <source>
        <dbReference type="ARBA" id="ARBA00004141"/>
    </source>
</evidence>
<dbReference type="InterPro" id="IPR000462">
    <property type="entry name" value="CDP-OH_P_trans"/>
</dbReference>
<evidence type="ECO:0000256" key="2">
    <source>
        <dbReference type="ARBA" id="ARBA00010441"/>
    </source>
</evidence>
<evidence type="ECO:0000256" key="6">
    <source>
        <dbReference type="ARBA" id="ARBA00022989"/>
    </source>
</evidence>
<reference evidence="12" key="1">
    <citation type="submission" date="2020-05" db="EMBL/GenBank/DDBJ databases">
        <authorList>
            <person name="Chiriac C."/>
            <person name="Salcher M."/>
            <person name="Ghai R."/>
            <person name="Kavagutti S V."/>
        </authorList>
    </citation>
    <scope>NUCLEOTIDE SEQUENCE</scope>
</reference>
<dbReference type="InterPro" id="IPR004570">
    <property type="entry name" value="Phosphatidylglycerol_P_synth"/>
</dbReference>
<comment type="similarity">
    <text evidence="2">Belongs to the CDP-alcohol phosphatidyltransferase class-I family.</text>
</comment>